<proteinExistence type="evidence at transcript level"/>
<dbReference type="PROSITE" id="PS00534">
    <property type="entry name" value="FERROCHELATASE"/>
    <property type="match status" value="1"/>
</dbReference>
<dbReference type="VEuPathDB" id="CryptoDB:Cvel_18167"/>
<evidence type="ECO:0000256" key="6">
    <source>
        <dbReference type="ARBA" id="ARBA00023239"/>
    </source>
</evidence>
<gene>
    <name evidence="10" type="primary">FeCH</name>
</gene>
<dbReference type="GO" id="GO:0004325">
    <property type="term" value="F:ferrochelatase activity"/>
    <property type="evidence" value="ECO:0007669"/>
    <property type="project" value="UniProtKB-UniRule"/>
</dbReference>
<dbReference type="SUPFAM" id="SSF53800">
    <property type="entry name" value="Chelatase"/>
    <property type="match status" value="1"/>
</dbReference>
<reference evidence="10" key="1">
    <citation type="submission" date="2010-09" db="EMBL/GenBank/DDBJ databases">
        <title>Apicomplexan parasites and photosynthetic chromerids synthesize tetrapyrroles using a homologous non-canonical pathway.</title>
        <authorList>
            <person name="Koreny L."/>
            <person name="Sobotka R."/>
            <person name="Janouskovec J."/>
            <person name="Keeling P.J."/>
            <person name="Obornik M."/>
        </authorList>
    </citation>
    <scope>NUCLEOTIDE SEQUENCE</scope>
    <source>
        <strain evidence="10">CCMP 2878</strain>
    </source>
</reference>
<dbReference type="PANTHER" id="PTHR11108:SF1">
    <property type="entry name" value="FERROCHELATASE, MITOCHONDRIAL"/>
    <property type="match status" value="1"/>
</dbReference>
<dbReference type="AlphaFoldDB" id="G4W929"/>
<comment type="pathway">
    <text evidence="2 9">Porphyrin-containing compound metabolism; protoheme biosynthesis; protoheme from protoporphyrin-IX: step 1/1.</text>
</comment>
<dbReference type="NCBIfam" id="TIGR00109">
    <property type="entry name" value="hemH"/>
    <property type="match status" value="1"/>
</dbReference>
<dbReference type="UniPathway" id="UPA00252">
    <property type="reaction ID" value="UER00325"/>
</dbReference>
<organism evidence="10">
    <name type="scientific">Chromera velia</name>
    <dbReference type="NCBI Taxonomy" id="505693"/>
    <lineage>
        <taxon>Eukaryota</taxon>
        <taxon>Sar</taxon>
        <taxon>Alveolata</taxon>
        <taxon>Colpodellida</taxon>
        <taxon>Chromeraceae</taxon>
        <taxon>Chromera</taxon>
    </lineage>
</organism>
<evidence type="ECO:0000256" key="1">
    <source>
        <dbReference type="ARBA" id="ARBA00004229"/>
    </source>
</evidence>
<sequence length="479" mass="53039">MPTKCHHPRLRPAFLPACVLFLGLFPFSPALSFRLHDSKLLDGSRLRPQRRGVRGVRGVEAPELTALSSEVSPSSRCTSSGVRSPPLSEVEGKLGVLFLNLGGPLNLEGVEPFLYNLFADGEIIRLPKGLKWLQPLIAFVISKARAPSSREKYAAIGGGSPILEYTTQQAAAVERLLKSRGIRDVEAFVGMRYAEPFAESVVKEMLQSGVKRAVVVPLYPHYSISTSKSALLSLMSERSFLGLPHTVVPHWYQREGFVEAVQGLIKKEILSIPREAREKEGVHVLFTAHGVPESYIEEGDPYKDQMEHSVALIAEKVQRSVPSSRMPLSHSLSFQSRVGPVTWLQPYTDDEIKKLAEEGVRNLIVVPISFVSEHLETLEEIDQEYREVAEEAGIRHWRRVPALNLDPRFLRDLADLVGDALQSVPVRVEEALDSSCCPALVRSVESALGFEVGGGEGKKGGRVVGVQKEMEEREMSLQR</sequence>
<dbReference type="CDD" id="cd00419">
    <property type="entry name" value="Ferrochelatase_C"/>
    <property type="match status" value="1"/>
</dbReference>
<evidence type="ECO:0000256" key="3">
    <source>
        <dbReference type="ARBA" id="ARBA00007718"/>
    </source>
</evidence>
<evidence type="ECO:0000313" key="10">
    <source>
        <dbReference type="EMBL" id="AEQ18827.1"/>
    </source>
</evidence>
<dbReference type="GO" id="GO:0009507">
    <property type="term" value="C:chloroplast"/>
    <property type="evidence" value="ECO:0007669"/>
    <property type="project" value="UniProtKB-SubCell"/>
</dbReference>
<keyword evidence="9" id="KW-0999">Mitochondrion inner membrane</keyword>
<name>G4W929_9ALVE</name>
<evidence type="ECO:0000256" key="9">
    <source>
        <dbReference type="RuleBase" id="RU000607"/>
    </source>
</evidence>
<dbReference type="GO" id="GO:0006783">
    <property type="term" value="P:heme biosynthetic process"/>
    <property type="evidence" value="ECO:0007669"/>
    <property type="project" value="UniProtKB-UniRule"/>
</dbReference>
<comment type="similarity">
    <text evidence="3 9">Belongs to the ferrochelatase family.</text>
</comment>
<accession>G4W929</accession>
<comment type="subcellular location">
    <subcellularLocation>
        <location evidence="9">Mitochondrion inner membrane</location>
    </subcellularLocation>
    <subcellularLocation>
        <location evidence="1">Plastid</location>
        <location evidence="1">Chloroplast</location>
    </subcellularLocation>
</comment>
<keyword evidence="6 9" id="KW-0456">Lyase</keyword>
<keyword evidence="7 9" id="KW-0627">Porphyrin biosynthesis</keyword>
<evidence type="ECO:0000256" key="7">
    <source>
        <dbReference type="ARBA" id="ARBA00023244"/>
    </source>
</evidence>
<dbReference type="GO" id="GO:0005743">
    <property type="term" value="C:mitochondrial inner membrane"/>
    <property type="evidence" value="ECO:0007669"/>
    <property type="project" value="UniProtKB-SubCell"/>
</dbReference>
<dbReference type="EC" id="4.98.1.1" evidence="9"/>
<keyword evidence="9" id="KW-0472">Membrane</keyword>
<dbReference type="InterPro" id="IPR033644">
    <property type="entry name" value="Ferrochelatase_C"/>
</dbReference>
<evidence type="ECO:0000256" key="4">
    <source>
        <dbReference type="ARBA" id="ARBA00023004"/>
    </source>
</evidence>
<dbReference type="Gene3D" id="3.40.50.1400">
    <property type="match status" value="2"/>
</dbReference>
<keyword evidence="5 9" id="KW-0350">Heme biosynthesis</keyword>
<dbReference type="FunFam" id="3.40.50.1400:FF:000006">
    <property type="entry name" value="Ferrochelatase"/>
    <property type="match status" value="1"/>
</dbReference>
<evidence type="ECO:0000256" key="8">
    <source>
        <dbReference type="ARBA" id="ARBA00049380"/>
    </source>
</evidence>
<dbReference type="InterPro" id="IPR033659">
    <property type="entry name" value="Ferrochelatase_N"/>
</dbReference>
<comment type="catalytic activity">
    <reaction evidence="8 9">
        <text>heme b + 2 H(+) = protoporphyrin IX + Fe(2+)</text>
        <dbReference type="Rhea" id="RHEA:22584"/>
        <dbReference type="ChEBI" id="CHEBI:15378"/>
        <dbReference type="ChEBI" id="CHEBI:29033"/>
        <dbReference type="ChEBI" id="CHEBI:57306"/>
        <dbReference type="ChEBI" id="CHEBI:60344"/>
        <dbReference type="EC" id="4.98.1.1"/>
    </reaction>
</comment>
<keyword evidence="9" id="KW-0496">Mitochondrion</keyword>
<dbReference type="HAMAP" id="MF_00323">
    <property type="entry name" value="Ferrochelatase"/>
    <property type="match status" value="1"/>
</dbReference>
<dbReference type="InterPro" id="IPR001015">
    <property type="entry name" value="Ferrochelatase"/>
</dbReference>
<evidence type="ECO:0000256" key="5">
    <source>
        <dbReference type="ARBA" id="ARBA00023133"/>
    </source>
</evidence>
<keyword evidence="4 9" id="KW-0408">Iron</keyword>
<dbReference type="PANTHER" id="PTHR11108">
    <property type="entry name" value="FERROCHELATASE"/>
    <property type="match status" value="1"/>
</dbReference>
<dbReference type="CDD" id="cd03411">
    <property type="entry name" value="Ferrochelatase_N"/>
    <property type="match status" value="1"/>
</dbReference>
<dbReference type="InterPro" id="IPR019772">
    <property type="entry name" value="Ferrochelatase_AS"/>
</dbReference>
<comment type="function">
    <text evidence="9">Catalyzes the ferrous insertion into protoporphyrin IX.</text>
</comment>
<protein>
    <recommendedName>
        <fullName evidence="9">Ferrochelatase</fullName>
        <ecNumber evidence="9">4.98.1.1</ecNumber>
    </recommendedName>
</protein>
<dbReference type="EMBL" id="HQ222934">
    <property type="protein sequence ID" value="AEQ18827.1"/>
    <property type="molecule type" value="mRNA"/>
</dbReference>
<dbReference type="Pfam" id="PF00762">
    <property type="entry name" value="Ferrochelatase"/>
    <property type="match status" value="1"/>
</dbReference>
<evidence type="ECO:0000256" key="2">
    <source>
        <dbReference type="ARBA" id="ARBA00004943"/>
    </source>
</evidence>